<evidence type="ECO:0000313" key="3">
    <source>
        <dbReference type="EMBL" id="RAI93696.1"/>
    </source>
</evidence>
<dbReference type="RefSeq" id="WP_079695017.1">
    <property type="nucleotide sequence ID" value="NZ_QGTZ01000001.1"/>
</dbReference>
<evidence type="ECO:0000313" key="2">
    <source>
        <dbReference type="EMBL" id="PWW44897.1"/>
    </source>
</evidence>
<sequence length="121" mass="12881">MKSLLKKSIITLALTACTVGAISAASFASFSFDSYATTTGSGGRFIVTAYTAQTNEPFIKSIHVSARTNDGTYESRNKEASPTDQVTLIMTTAGAATSGTSWHDWVSAVDEANRTKSINFR</sequence>
<evidence type="ECO:0000313" key="5">
    <source>
        <dbReference type="Proteomes" id="UP000248827"/>
    </source>
</evidence>
<comment type="caution">
    <text evidence="2">The sequence shown here is derived from an EMBL/GenBank/DDBJ whole genome shotgun (WGS) entry which is preliminary data.</text>
</comment>
<feature type="signal peptide" evidence="1">
    <location>
        <begin position="1"/>
        <end position="28"/>
    </location>
</feature>
<evidence type="ECO:0000256" key="1">
    <source>
        <dbReference type="SAM" id="SignalP"/>
    </source>
</evidence>
<feature type="chain" id="PRO_5039108782" evidence="1">
    <location>
        <begin position="29"/>
        <end position="121"/>
    </location>
</feature>
<dbReference type="AlphaFoldDB" id="A0A855YDV7"/>
<dbReference type="EMBL" id="QLLI01000009">
    <property type="protein sequence ID" value="RAI93696.1"/>
    <property type="molecule type" value="Genomic_DNA"/>
</dbReference>
<organism evidence="2 4">
    <name type="scientific">Paenibacillus pabuli</name>
    <dbReference type="NCBI Taxonomy" id="1472"/>
    <lineage>
        <taxon>Bacteria</taxon>
        <taxon>Bacillati</taxon>
        <taxon>Bacillota</taxon>
        <taxon>Bacilli</taxon>
        <taxon>Bacillales</taxon>
        <taxon>Paenibacillaceae</taxon>
        <taxon>Paenibacillus</taxon>
    </lineage>
</organism>
<protein>
    <submittedName>
        <fullName evidence="2">Uncharacterized protein</fullName>
    </submittedName>
</protein>
<accession>A0A855YDV7</accession>
<gene>
    <name evidence="3" type="ORF">DET54_109152</name>
    <name evidence="2" type="ORF">DET56_10197</name>
</gene>
<proteinExistence type="predicted"/>
<dbReference type="Proteomes" id="UP000248827">
    <property type="component" value="Unassembled WGS sequence"/>
</dbReference>
<dbReference type="Proteomes" id="UP000247078">
    <property type="component" value="Unassembled WGS sequence"/>
</dbReference>
<keyword evidence="5" id="KW-1185">Reference proteome</keyword>
<reference evidence="2 4" key="1">
    <citation type="submission" date="2018-05" db="EMBL/GenBank/DDBJ databases">
        <title>Freshwater and sediment microbial communities from various areas in North America, analyzing microbe dynamics in response to fracking.</title>
        <authorList>
            <person name="Lamendella R."/>
        </authorList>
    </citation>
    <scope>NUCLEOTIDE SEQUENCE [LARGE SCALE GENOMIC DNA]</scope>
    <source>
        <strain evidence="2 4">DB-3</strain>
        <strain evidence="3 5">NG-13</strain>
    </source>
</reference>
<evidence type="ECO:0000313" key="4">
    <source>
        <dbReference type="Proteomes" id="UP000247078"/>
    </source>
</evidence>
<dbReference type="EMBL" id="QGTZ01000001">
    <property type="protein sequence ID" value="PWW44897.1"/>
    <property type="molecule type" value="Genomic_DNA"/>
</dbReference>
<dbReference type="OrthoDB" id="2991366at2"/>
<name>A0A855YDV7_9BACL</name>
<keyword evidence="1" id="KW-0732">Signal</keyword>